<dbReference type="SUPFAM" id="SSF55486">
    <property type="entry name" value="Metalloproteases ('zincins'), catalytic domain"/>
    <property type="match status" value="1"/>
</dbReference>
<evidence type="ECO:0000256" key="3">
    <source>
        <dbReference type="SAM" id="MobiDB-lite"/>
    </source>
</evidence>
<feature type="transmembrane region" description="Helical" evidence="4">
    <location>
        <begin position="444"/>
        <end position="467"/>
    </location>
</feature>
<feature type="transmembrane region" description="Helical" evidence="4">
    <location>
        <begin position="474"/>
        <end position="492"/>
    </location>
</feature>
<evidence type="ECO:0000256" key="2">
    <source>
        <dbReference type="PIRSR" id="PIRSR634015-3"/>
    </source>
</evidence>
<dbReference type="PANTHER" id="PTHR45726:SF3">
    <property type="entry name" value="LEUKOTRIENE A-4 HYDROLASE"/>
    <property type="match status" value="1"/>
</dbReference>
<evidence type="ECO:0000313" key="6">
    <source>
        <dbReference type="EMBL" id="PQA56972.1"/>
    </source>
</evidence>
<feature type="active site" description="Proton donor" evidence="1">
    <location>
        <position position="983"/>
    </location>
</feature>
<dbReference type="RefSeq" id="WP_104714544.1">
    <property type="nucleotide sequence ID" value="NZ_PTRA01000002.1"/>
</dbReference>
<dbReference type="OrthoDB" id="100605at2"/>
<evidence type="ECO:0000313" key="7">
    <source>
        <dbReference type="Proteomes" id="UP000239590"/>
    </source>
</evidence>
<feature type="transmembrane region" description="Helical" evidence="4">
    <location>
        <begin position="97"/>
        <end position="123"/>
    </location>
</feature>
<feature type="transmembrane region" description="Helical" evidence="4">
    <location>
        <begin position="143"/>
        <end position="164"/>
    </location>
</feature>
<accession>A0A2S7IK47</accession>
<dbReference type="Proteomes" id="UP000239590">
    <property type="component" value="Unassembled WGS sequence"/>
</dbReference>
<comment type="cofactor">
    <cofactor evidence="2">
        <name>Zn(2+)</name>
        <dbReference type="ChEBI" id="CHEBI:29105"/>
    </cofactor>
    <text evidence="2">Binds 1 zinc ion per subunit.</text>
</comment>
<keyword evidence="4" id="KW-0472">Membrane</keyword>
<feature type="transmembrane region" description="Helical" evidence="4">
    <location>
        <begin position="18"/>
        <end position="38"/>
    </location>
</feature>
<dbReference type="Gene3D" id="1.10.390.10">
    <property type="entry name" value="Neutral Protease Domain 2"/>
    <property type="match status" value="1"/>
</dbReference>
<evidence type="ECO:0000259" key="5">
    <source>
        <dbReference type="Pfam" id="PF01433"/>
    </source>
</evidence>
<dbReference type="AlphaFoldDB" id="A0A2S7IK47"/>
<dbReference type="InterPro" id="IPR027268">
    <property type="entry name" value="Peptidase_M4/M1_CTD_sf"/>
</dbReference>
<feature type="transmembrane region" description="Helical" evidence="4">
    <location>
        <begin position="312"/>
        <end position="334"/>
    </location>
</feature>
<feature type="transmembrane region" description="Helical" evidence="4">
    <location>
        <begin position="58"/>
        <end position="76"/>
    </location>
</feature>
<dbReference type="GO" id="GO:0008237">
    <property type="term" value="F:metallopeptidase activity"/>
    <property type="evidence" value="ECO:0007669"/>
    <property type="project" value="InterPro"/>
</dbReference>
<keyword evidence="4" id="KW-1133">Transmembrane helix</keyword>
<feature type="transmembrane region" description="Helical" evidence="4">
    <location>
        <begin position="243"/>
        <end position="264"/>
    </location>
</feature>
<feature type="binding site" evidence="2">
    <location>
        <position position="928"/>
    </location>
    <ligand>
        <name>Zn(2+)</name>
        <dbReference type="ChEBI" id="CHEBI:29105"/>
        <note>catalytic</note>
    </ligand>
</feature>
<gene>
    <name evidence="6" type="ORF">C5O19_16705</name>
</gene>
<dbReference type="InterPro" id="IPR034015">
    <property type="entry name" value="M1_LTA4H"/>
</dbReference>
<feature type="transmembrane region" description="Helical" evidence="4">
    <location>
        <begin position="354"/>
        <end position="375"/>
    </location>
</feature>
<keyword evidence="2" id="KW-0479">Metal-binding</keyword>
<dbReference type="GO" id="GO:0008270">
    <property type="term" value="F:zinc ion binding"/>
    <property type="evidence" value="ECO:0007669"/>
    <property type="project" value="InterPro"/>
</dbReference>
<feature type="domain" description="Peptidase M1 membrane alanine aminopeptidase" evidence="5">
    <location>
        <begin position="835"/>
        <end position="1034"/>
    </location>
</feature>
<sequence length="1050" mass="119537">MKATFTFELHSYFRKPGFYLSLALALFIGYFIGSQLTFSPSRELTRYGSYALTHLTGLFNLAGIFITAFFSAQVFFREKDANLETVLYALPLKKVPFLMGRFTAVFLLSALLMLSLSTGVLLSQFTQTEYNGTFQCTYYAQPFFLFSVPNLFLYVALLSGVAWFSSRKLLVYIVALLLYMAYLVVMLYAGSPLMSAALPASEQAQFLTALLDPLGLSAFYQQTNHWNVVQKNSQLLQLSGVLLLNRCGYLLFSGLVIGFSLLRYRFQIPTKSRRSPKSLAHSFQGQYRPLTGFAQGIAYHYSVLISEVRLSLLWIIRSIPFAVLVLSLVFYMAMEYYGTLDQGIRLPERYATTAVFVNRILANLPGLQVCIVLFYSHELFYRSRNEGFSLLECSTPAEQVTQLVAQWLSLSLLHVLMLTLVIGVALVFQWVYQYPTVDWSAYAALYAFIGLPVSISSGLALCLYWLIPQKGMSLLVATVVVLLVSTSLGKFLGLTHPLIRLAAPYSGRYSEMNGWDAYVESFSWRLAYGWSVVLLLLTFTVQRKSPHLRSIPILVLFLVGSLTLGLTIHAKVPKRSDRLAEQQWYEQQFRRFRDQPKPRVTDIRTQVDLFPEQHRYRVRGTYQLVNQSSQTLDQVLWTLPEGIELDSLVWVRGQLRKVLSHQTQLMRLEKPLQPGDTAQLHFAFHSGWDGFSGHESFNAIVQNGTFLRLSNYFPLIGYQTDVEISSPEERRNRGLGPASPLRPLEAPRSPTDFIRLDMLVSTPAAQTVVGVGSLVEQWTQQDRRYFHFQTPTPVPFRFALSSAHYQLRRVNHRGTGIEVYYDPKHSENVNHLIQRTQRALDYCQREFGPYPFAVIRFAEVSSFTSGFAGTAYPASIFMTEDLLFHANLAGDRQQDVINELAAHELSHQWWGANQLVPDEREGSKLLTETLAMYTELMLVKHTLGYEKALEHVALHRGIYEQERGFTTEEPLYRVKPENDHLHYSKGLVAMYQLSELIGEKRVNQALRRLLAAHAYPNASPVSTDLLDELYRVSPPSVHAKIDVLFKQVQR</sequence>
<feature type="active site" description="Proton acceptor" evidence="1">
    <location>
        <position position="904"/>
    </location>
</feature>
<evidence type="ECO:0000256" key="4">
    <source>
        <dbReference type="SAM" id="Phobius"/>
    </source>
</evidence>
<feature type="binding site" evidence="2">
    <location>
        <position position="903"/>
    </location>
    <ligand>
        <name>Zn(2+)</name>
        <dbReference type="ChEBI" id="CHEBI:29105"/>
        <note>catalytic</note>
    </ligand>
</feature>
<name>A0A2S7IK47_9BACT</name>
<feature type="transmembrane region" description="Helical" evidence="4">
    <location>
        <begin position="412"/>
        <end position="432"/>
    </location>
</feature>
<reference evidence="7" key="1">
    <citation type="submission" date="2018-02" db="EMBL/GenBank/DDBJ databases">
        <title>Genome sequencing of Solimonas sp. HR-BB.</title>
        <authorList>
            <person name="Lee Y."/>
            <person name="Jeon C.O."/>
        </authorList>
    </citation>
    <scope>NUCLEOTIDE SEQUENCE [LARGE SCALE GENOMIC DNA]</scope>
    <source>
        <strain evidence="7">HR-U</strain>
    </source>
</reference>
<feature type="transmembrane region" description="Helical" evidence="4">
    <location>
        <begin position="553"/>
        <end position="572"/>
    </location>
</feature>
<feature type="transmembrane region" description="Helical" evidence="4">
    <location>
        <begin position="522"/>
        <end position="541"/>
    </location>
</feature>
<keyword evidence="4" id="KW-0812">Transmembrane</keyword>
<keyword evidence="7" id="KW-1185">Reference proteome</keyword>
<feature type="region of interest" description="Disordered" evidence="3">
    <location>
        <begin position="726"/>
        <end position="746"/>
    </location>
</feature>
<organism evidence="6 7">
    <name type="scientific">Siphonobacter curvatus</name>
    <dbReference type="NCBI Taxonomy" id="2094562"/>
    <lineage>
        <taxon>Bacteria</taxon>
        <taxon>Pseudomonadati</taxon>
        <taxon>Bacteroidota</taxon>
        <taxon>Cytophagia</taxon>
        <taxon>Cytophagales</taxon>
        <taxon>Cytophagaceae</taxon>
        <taxon>Siphonobacter</taxon>
    </lineage>
</organism>
<evidence type="ECO:0000256" key="1">
    <source>
        <dbReference type="PIRSR" id="PIRSR634015-1"/>
    </source>
</evidence>
<keyword evidence="2" id="KW-0862">Zinc</keyword>
<dbReference type="PANTHER" id="PTHR45726">
    <property type="entry name" value="LEUKOTRIENE A-4 HYDROLASE"/>
    <property type="match status" value="1"/>
</dbReference>
<dbReference type="EMBL" id="PTRA01000002">
    <property type="protein sequence ID" value="PQA56972.1"/>
    <property type="molecule type" value="Genomic_DNA"/>
</dbReference>
<protein>
    <recommendedName>
        <fullName evidence="5">Peptidase M1 membrane alanine aminopeptidase domain-containing protein</fullName>
    </recommendedName>
</protein>
<dbReference type="InterPro" id="IPR014782">
    <property type="entry name" value="Peptidase_M1_dom"/>
</dbReference>
<proteinExistence type="predicted"/>
<comment type="caution">
    <text evidence="6">The sequence shown here is derived from an EMBL/GenBank/DDBJ whole genome shotgun (WGS) entry which is preliminary data.</text>
</comment>
<feature type="binding site" evidence="2">
    <location>
        <position position="907"/>
    </location>
    <ligand>
        <name>Zn(2+)</name>
        <dbReference type="ChEBI" id="CHEBI:29105"/>
        <note>catalytic</note>
    </ligand>
</feature>
<feature type="transmembrane region" description="Helical" evidence="4">
    <location>
        <begin position="169"/>
        <end position="189"/>
    </location>
</feature>
<dbReference type="Pfam" id="PF01433">
    <property type="entry name" value="Peptidase_M1"/>
    <property type="match status" value="1"/>
</dbReference>